<dbReference type="Pfam" id="PF01351">
    <property type="entry name" value="RNase_HII"/>
    <property type="match status" value="1"/>
</dbReference>
<dbReference type="EC" id="3.1.26.4" evidence="6 14"/>
<feature type="binding site" evidence="14 15">
    <location>
        <position position="15"/>
    </location>
    <ligand>
        <name>a divalent metal cation</name>
        <dbReference type="ChEBI" id="CHEBI:60240"/>
    </ligand>
</feature>
<dbReference type="GO" id="GO:0003723">
    <property type="term" value="F:RNA binding"/>
    <property type="evidence" value="ECO:0007669"/>
    <property type="project" value="UniProtKB-UniRule"/>
</dbReference>
<dbReference type="FunFam" id="3.30.420.10:FF:000006">
    <property type="entry name" value="Ribonuclease HII"/>
    <property type="match status" value="1"/>
</dbReference>
<comment type="cofactor">
    <cofactor evidence="14 15">
        <name>Mn(2+)</name>
        <dbReference type="ChEBI" id="CHEBI:29035"/>
    </cofactor>
    <cofactor evidence="14 15">
        <name>Mg(2+)</name>
        <dbReference type="ChEBI" id="CHEBI:18420"/>
    </cofactor>
    <text evidence="14 15">Manganese or magnesium. Binds 1 divalent metal ion per monomer in the absence of substrate. May bind a second metal ion after substrate binding.</text>
</comment>
<dbReference type="InterPro" id="IPR001352">
    <property type="entry name" value="RNase_HII/HIII"/>
</dbReference>
<dbReference type="GO" id="GO:0005737">
    <property type="term" value="C:cytoplasm"/>
    <property type="evidence" value="ECO:0007669"/>
    <property type="project" value="UniProtKB-SubCell"/>
</dbReference>
<keyword evidence="12 14" id="KW-0378">Hydrolase</keyword>
<dbReference type="STRING" id="1260251.SPISAL_04430"/>
<comment type="caution">
    <text evidence="18">The sequence shown here is derived from an EMBL/GenBank/DDBJ whole genome shotgun (WGS) entry which is preliminary data.</text>
</comment>
<dbReference type="PROSITE" id="PS51975">
    <property type="entry name" value="RNASE_H_2"/>
    <property type="match status" value="1"/>
</dbReference>
<evidence type="ECO:0000256" key="13">
    <source>
        <dbReference type="ARBA" id="ARBA00023211"/>
    </source>
</evidence>
<evidence type="ECO:0000256" key="7">
    <source>
        <dbReference type="ARBA" id="ARBA00019179"/>
    </source>
</evidence>
<keyword evidence="13 14" id="KW-0464">Manganese</keyword>
<keyword evidence="8 14" id="KW-0963">Cytoplasm</keyword>
<dbReference type="HAMAP" id="MF_00052_B">
    <property type="entry name" value="RNase_HII_B"/>
    <property type="match status" value="1"/>
</dbReference>
<dbReference type="EMBL" id="VIFK01000015">
    <property type="protein sequence ID" value="TQF00357.1"/>
    <property type="molecule type" value="Genomic_DNA"/>
</dbReference>
<evidence type="ECO:0000259" key="17">
    <source>
        <dbReference type="PROSITE" id="PS51975"/>
    </source>
</evidence>
<evidence type="ECO:0000256" key="5">
    <source>
        <dbReference type="ARBA" id="ARBA00007383"/>
    </source>
</evidence>
<evidence type="ECO:0000256" key="14">
    <source>
        <dbReference type="HAMAP-Rule" id="MF_00052"/>
    </source>
</evidence>
<dbReference type="Proteomes" id="UP000315400">
    <property type="component" value="Unassembled WGS sequence"/>
</dbReference>
<dbReference type="PANTHER" id="PTHR10954">
    <property type="entry name" value="RIBONUCLEASE H2 SUBUNIT A"/>
    <property type="match status" value="1"/>
</dbReference>
<reference evidence="18 19" key="1">
    <citation type="submission" date="2019-06" db="EMBL/GenBank/DDBJ databases">
        <title>Metagenome assembled Genome of Spiribacter salinus SL48-SHIP from the microbial mat of Salt Lake 48 (Novosibirsk region, Russia).</title>
        <authorList>
            <person name="Shipova A."/>
            <person name="Rozanov A.S."/>
            <person name="Bryanskaya A.V."/>
            <person name="Peltek S.E."/>
        </authorList>
    </citation>
    <scope>NUCLEOTIDE SEQUENCE [LARGE SCALE GENOMIC DNA]</scope>
    <source>
        <strain evidence="18">SL48-SHIP-2</strain>
    </source>
</reference>
<evidence type="ECO:0000256" key="8">
    <source>
        <dbReference type="ARBA" id="ARBA00022490"/>
    </source>
</evidence>
<dbReference type="CDD" id="cd07182">
    <property type="entry name" value="RNase_HII_bacteria_HII_like"/>
    <property type="match status" value="1"/>
</dbReference>
<evidence type="ECO:0000256" key="10">
    <source>
        <dbReference type="ARBA" id="ARBA00022723"/>
    </source>
</evidence>
<dbReference type="NCBIfam" id="NF000595">
    <property type="entry name" value="PRK00015.1-3"/>
    <property type="match status" value="1"/>
</dbReference>
<evidence type="ECO:0000256" key="4">
    <source>
        <dbReference type="ARBA" id="ARBA00004496"/>
    </source>
</evidence>
<dbReference type="Gene3D" id="3.30.420.10">
    <property type="entry name" value="Ribonuclease H-like superfamily/Ribonuclease H"/>
    <property type="match status" value="1"/>
</dbReference>
<keyword evidence="9 14" id="KW-0540">Nuclease</keyword>
<evidence type="ECO:0000256" key="11">
    <source>
        <dbReference type="ARBA" id="ARBA00022759"/>
    </source>
</evidence>
<dbReference type="PANTHER" id="PTHR10954:SF18">
    <property type="entry name" value="RIBONUCLEASE HII"/>
    <property type="match status" value="1"/>
</dbReference>
<dbReference type="NCBIfam" id="NF000596">
    <property type="entry name" value="PRK00015.1-4"/>
    <property type="match status" value="1"/>
</dbReference>
<evidence type="ECO:0000256" key="2">
    <source>
        <dbReference type="ARBA" id="ARBA00001946"/>
    </source>
</evidence>
<keyword evidence="10 14" id="KW-0479">Metal-binding</keyword>
<dbReference type="GO" id="GO:0006298">
    <property type="term" value="P:mismatch repair"/>
    <property type="evidence" value="ECO:0007669"/>
    <property type="project" value="TreeGrafter"/>
</dbReference>
<evidence type="ECO:0000256" key="1">
    <source>
        <dbReference type="ARBA" id="ARBA00000077"/>
    </source>
</evidence>
<dbReference type="InterPro" id="IPR012337">
    <property type="entry name" value="RNaseH-like_sf"/>
</dbReference>
<dbReference type="GO" id="GO:0004523">
    <property type="term" value="F:RNA-DNA hybrid ribonuclease activity"/>
    <property type="evidence" value="ECO:0007669"/>
    <property type="project" value="UniProtKB-UniRule"/>
</dbReference>
<comment type="subcellular location">
    <subcellularLocation>
        <location evidence="4 14">Cytoplasm</location>
    </subcellularLocation>
</comment>
<evidence type="ECO:0000313" key="19">
    <source>
        <dbReference type="Proteomes" id="UP000315400"/>
    </source>
</evidence>
<name>A0A540VUF7_9GAMM</name>
<comment type="function">
    <text evidence="3 14 16">Endonuclease that specifically degrades the RNA of RNA-DNA hybrids.</text>
</comment>
<protein>
    <recommendedName>
        <fullName evidence="7 14">Ribonuclease HII</fullName>
        <shortName evidence="14">RNase HII</shortName>
        <ecNumber evidence="6 14">3.1.26.4</ecNumber>
    </recommendedName>
</protein>
<organism evidence="18 19">
    <name type="scientific">Spiribacter salinus</name>
    <dbReference type="NCBI Taxonomy" id="1335746"/>
    <lineage>
        <taxon>Bacteria</taxon>
        <taxon>Pseudomonadati</taxon>
        <taxon>Pseudomonadota</taxon>
        <taxon>Gammaproteobacteria</taxon>
        <taxon>Chromatiales</taxon>
        <taxon>Ectothiorhodospiraceae</taxon>
        <taxon>Spiribacter</taxon>
    </lineage>
</organism>
<dbReference type="InterPro" id="IPR024567">
    <property type="entry name" value="RNase_HII/HIII_dom"/>
</dbReference>
<dbReference type="SUPFAM" id="SSF53098">
    <property type="entry name" value="Ribonuclease H-like"/>
    <property type="match status" value="1"/>
</dbReference>
<dbReference type="GO" id="GO:0030145">
    <property type="term" value="F:manganese ion binding"/>
    <property type="evidence" value="ECO:0007669"/>
    <property type="project" value="UniProtKB-UniRule"/>
</dbReference>
<evidence type="ECO:0000256" key="16">
    <source>
        <dbReference type="RuleBase" id="RU003515"/>
    </source>
</evidence>
<evidence type="ECO:0000256" key="9">
    <source>
        <dbReference type="ARBA" id="ARBA00022722"/>
    </source>
</evidence>
<sequence>MRAAGLGGGVAGIDEVGRGPLAGPVIAAAVVLSSDSDWSHLRDSKRLSVKRRHALTHEIKTKASAWAIGEASVEEIDQLNIRQASLLAMKRAFEGLEPRADEALVDGQDLPDLACPAQAVIGGDATVLCISAASIIAKVHRDEAMLGLHKAYPVYGFDQHMGYPTAMHREQLRLHGPSDAHRRSFKPVRDL</sequence>
<comment type="cofactor">
    <cofactor evidence="2">
        <name>Mg(2+)</name>
        <dbReference type="ChEBI" id="CHEBI:18420"/>
    </cofactor>
</comment>
<dbReference type="InterPro" id="IPR036397">
    <property type="entry name" value="RNaseH_sf"/>
</dbReference>
<feature type="domain" description="RNase H type-2" evidence="17">
    <location>
        <begin position="8"/>
        <end position="191"/>
    </location>
</feature>
<keyword evidence="11 14" id="KW-0255">Endonuclease</keyword>
<dbReference type="AlphaFoldDB" id="A0A540VUF7"/>
<comment type="catalytic activity">
    <reaction evidence="1 14 15 16">
        <text>Endonucleolytic cleavage to 5'-phosphomonoester.</text>
        <dbReference type="EC" id="3.1.26.4"/>
    </reaction>
</comment>
<evidence type="ECO:0000313" key="18">
    <source>
        <dbReference type="EMBL" id="TQF00357.1"/>
    </source>
</evidence>
<dbReference type="GO" id="GO:0043137">
    <property type="term" value="P:DNA replication, removal of RNA primer"/>
    <property type="evidence" value="ECO:0007669"/>
    <property type="project" value="TreeGrafter"/>
</dbReference>
<feature type="binding site" evidence="14 15">
    <location>
        <position position="106"/>
    </location>
    <ligand>
        <name>a divalent metal cation</name>
        <dbReference type="ChEBI" id="CHEBI:60240"/>
    </ligand>
</feature>
<evidence type="ECO:0000256" key="15">
    <source>
        <dbReference type="PROSITE-ProRule" id="PRU01319"/>
    </source>
</evidence>
<feature type="binding site" evidence="14 15">
    <location>
        <position position="14"/>
    </location>
    <ligand>
        <name>a divalent metal cation</name>
        <dbReference type="ChEBI" id="CHEBI:60240"/>
    </ligand>
</feature>
<dbReference type="GO" id="GO:0032299">
    <property type="term" value="C:ribonuclease H2 complex"/>
    <property type="evidence" value="ECO:0007669"/>
    <property type="project" value="TreeGrafter"/>
</dbReference>
<evidence type="ECO:0000256" key="12">
    <source>
        <dbReference type="ARBA" id="ARBA00022801"/>
    </source>
</evidence>
<evidence type="ECO:0000256" key="6">
    <source>
        <dbReference type="ARBA" id="ARBA00012180"/>
    </source>
</evidence>
<dbReference type="InterPro" id="IPR022898">
    <property type="entry name" value="RNase_HII"/>
</dbReference>
<proteinExistence type="inferred from homology"/>
<comment type="similarity">
    <text evidence="5 14 16">Belongs to the RNase HII family.</text>
</comment>
<evidence type="ECO:0000256" key="3">
    <source>
        <dbReference type="ARBA" id="ARBA00004065"/>
    </source>
</evidence>
<accession>A0A540VUF7</accession>
<gene>
    <name evidence="14 18" type="primary">rnhB</name>
    <name evidence="18" type="ORF">FKY71_03890</name>
</gene>